<keyword evidence="3" id="KW-1185">Reference proteome</keyword>
<comment type="caution">
    <text evidence="2">The sequence shown here is derived from an EMBL/GenBank/DDBJ whole genome shotgun (WGS) entry which is preliminary data.</text>
</comment>
<dbReference type="Proteomes" id="UP000736335">
    <property type="component" value="Unassembled WGS sequence"/>
</dbReference>
<dbReference type="InterPro" id="IPR025724">
    <property type="entry name" value="GAG-pre-integrase_dom"/>
</dbReference>
<protein>
    <recommendedName>
        <fullName evidence="1">GAG-pre-integrase domain-containing protein</fullName>
    </recommendedName>
</protein>
<evidence type="ECO:0000259" key="1">
    <source>
        <dbReference type="Pfam" id="PF13976"/>
    </source>
</evidence>
<gene>
    <name evidence="2" type="ORF">BJ322DRAFT_987074</name>
</gene>
<dbReference type="OrthoDB" id="7691805at2759"/>
<accession>A0A9P6H5N2</accession>
<organism evidence="2 3">
    <name type="scientific">Thelephora terrestris</name>
    <dbReference type="NCBI Taxonomy" id="56493"/>
    <lineage>
        <taxon>Eukaryota</taxon>
        <taxon>Fungi</taxon>
        <taxon>Dikarya</taxon>
        <taxon>Basidiomycota</taxon>
        <taxon>Agaricomycotina</taxon>
        <taxon>Agaricomycetes</taxon>
        <taxon>Thelephorales</taxon>
        <taxon>Thelephoraceae</taxon>
        <taxon>Thelephora</taxon>
    </lineage>
</organism>
<name>A0A9P6H5N2_9AGAM</name>
<dbReference type="AlphaFoldDB" id="A0A9P6H5N2"/>
<evidence type="ECO:0000313" key="3">
    <source>
        <dbReference type="Proteomes" id="UP000736335"/>
    </source>
</evidence>
<reference evidence="2" key="1">
    <citation type="journal article" date="2020" name="Nat. Commun.">
        <title>Large-scale genome sequencing of mycorrhizal fungi provides insights into the early evolution of symbiotic traits.</title>
        <authorList>
            <person name="Miyauchi S."/>
            <person name="Kiss E."/>
            <person name="Kuo A."/>
            <person name="Drula E."/>
            <person name="Kohler A."/>
            <person name="Sanchez-Garcia M."/>
            <person name="Morin E."/>
            <person name="Andreopoulos B."/>
            <person name="Barry K.W."/>
            <person name="Bonito G."/>
            <person name="Buee M."/>
            <person name="Carver A."/>
            <person name="Chen C."/>
            <person name="Cichocki N."/>
            <person name="Clum A."/>
            <person name="Culley D."/>
            <person name="Crous P.W."/>
            <person name="Fauchery L."/>
            <person name="Girlanda M."/>
            <person name="Hayes R.D."/>
            <person name="Keri Z."/>
            <person name="LaButti K."/>
            <person name="Lipzen A."/>
            <person name="Lombard V."/>
            <person name="Magnuson J."/>
            <person name="Maillard F."/>
            <person name="Murat C."/>
            <person name="Nolan M."/>
            <person name="Ohm R.A."/>
            <person name="Pangilinan J."/>
            <person name="Pereira M.F."/>
            <person name="Perotto S."/>
            <person name="Peter M."/>
            <person name="Pfister S."/>
            <person name="Riley R."/>
            <person name="Sitrit Y."/>
            <person name="Stielow J.B."/>
            <person name="Szollosi G."/>
            <person name="Zifcakova L."/>
            <person name="Stursova M."/>
            <person name="Spatafora J.W."/>
            <person name="Tedersoo L."/>
            <person name="Vaario L.M."/>
            <person name="Yamada A."/>
            <person name="Yan M."/>
            <person name="Wang P."/>
            <person name="Xu J."/>
            <person name="Bruns T."/>
            <person name="Baldrian P."/>
            <person name="Vilgalys R."/>
            <person name="Dunand C."/>
            <person name="Henrissat B."/>
            <person name="Grigoriev I.V."/>
            <person name="Hibbett D."/>
            <person name="Nagy L.G."/>
            <person name="Martin F.M."/>
        </authorList>
    </citation>
    <scope>NUCLEOTIDE SEQUENCE</scope>
    <source>
        <strain evidence="2">UH-Tt-Lm1</strain>
    </source>
</reference>
<evidence type="ECO:0000313" key="2">
    <source>
        <dbReference type="EMBL" id="KAF9779038.1"/>
    </source>
</evidence>
<feature type="non-terminal residue" evidence="2">
    <location>
        <position position="62"/>
    </location>
</feature>
<proteinExistence type="predicted"/>
<feature type="domain" description="GAG-pre-integrase" evidence="1">
    <location>
        <begin position="9"/>
        <end position="54"/>
    </location>
</feature>
<dbReference type="EMBL" id="WIUZ02000021">
    <property type="protein sequence ID" value="KAF9779038.1"/>
    <property type="molecule type" value="Genomic_DNA"/>
</dbReference>
<reference evidence="2" key="2">
    <citation type="submission" date="2020-11" db="EMBL/GenBank/DDBJ databases">
        <authorList>
            <consortium name="DOE Joint Genome Institute"/>
            <person name="Kuo A."/>
            <person name="Miyauchi S."/>
            <person name="Kiss E."/>
            <person name="Drula E."/>
            <person name="Kohler A."/>
            <person name="Sanchez-Garcia M."/>
            <person name="Andreopoulos B."/>
            <person name="Barry K.W."/>
            <person name="Bonito G."/>
            <person name="Buee M."/>
            <person name="Carver A."/>
            <person name="Chen C."/>
            <person name="Cichocki N."/>
            <person name="Clum A."/>
            <person name="Culley D."/>
            <person name="Crous P.W."/>
            <person name="Fauchery L."/>
            <person name="Girlanda M."/>
            <person name="Hayes R."/>
            <person name="Keri Z."/>
            <person name="Labutti K."/>
            <person name="Lipzen A."/>
            <person name="Lombard V."/>
            <person name="Magnuson J."/>
            <person name="Maillard F."/>
            <person name="Morin E."/>
            <person name="Murat C."/>
            <person name="Nolan M."/>
            <person name="Ohm R."/>
            <person name="Pangilinan J."/>
            <person name="Pereira M."/>
            <person name="Perotto S."/>
            <person name="Peter M."/>
            <person name="Riley R."/>
            <person name="Sitrit Y."/>
            <person name="Stielow B."/>
            <person name="Szollosi G."/>
            <person name="Zifcakova L."/>
            <person name="Stursova M."/>
            <person name="Spatafora J.W."/>
            <person name="Tedersoo L."/>
            <person name="Vaario L.-M."/>
            <person name="Yamada A."/>
            <person name="Yan M."/>
            <person name="Wang P."/>
            <person name="Xu J."/>
            <person name="Bruns T."/>
            <person name="Baldrian P."/>
            <person name="Vilgalys R."/>
            <person name="Henrissat B."/>
            <person name="Grigoriev I.V."/>
            <person name="Hibbett D."/>
            <person name="Nagy L.G."/>
            <person name="Martin F.M."/>
        </authorList>
    </citation>
    <scope>NUCLEOTIDE SEQUENCE</scope>
    <source>
        <strain evidence="2">UH-Tt-Lm1</strain>
    </source>
</reference>
<sequence>GNHSLTTVSLMDLHRCLAHVSPSTIAQLVNKGTLAGITVNDWDVGFCEVCVLAKIKCHPFPK</sequence>
<feature type="non-terminal residue" evidence="2">
    <location>
        <position position="1"/>
    </location>
</feature>
<dbReference type="Pfam" id="PF13976">
    <property type="entry name" value="gag_pre-integrs"/>
    <property type="match status" value="1"/>
</dbReference>